<dbReference type="Gene3D" id="3.30.450.20">
    <property type="entry name" value="PAS domain"/>
    <property type="match status" value="1"/>
</dbReference>
<dbReference type="OrthoDB" id="9803970at2"/>
<evidence type="ECO:0000256" key="1">
    <source>
        <dbReference type="ARBA" id="ARBA00022741"/>
    </source>
</evidence>
<dbReference type="InterPro" id="IPR035965">
    <property type="entry name" value="PAS-like_dom_sf"/>
</dbReference>
<dbReference type="Gene3D" id="1.10.8.60">
    <property type="match status" value="1"/>
</dbReference>
<dbReference type="PROSITE" id="PS50112">
    <property type="entry name" value="PAS"/>
    <property type="match status" value="1"/>
</dbReference>
<dbReference type="SUPFAM" id="SSF46689">
    <property type="entry name" value="Homeodomain-like"/>
    <property type="match status" value="1"/>
</dbReference>
<dbReference type="InterPro" id="IPR027417">
    <property type="entry name" value="P-loop_NTPase"/>
</dbReference>
<dbReference type="PANTHER" id="PTHR32071">
    <property type="entry name" value="TRANSCRIPTIONAL REGULATORY PROTEIN"/>
    <property type="match status" value="1"/>
</dbReference>
<keyword evidence="5" id="KW-0804">Transcription</keyword>
<dbReference type="GO" id="GO:0043565">
    <property type="term" value="F:sequence-specific DNA binding"/>
    <property type="evidence" value="ECO:0007669"/>
    <property type="project" value="InterPro"/>
</dbReference>
<feature type="domain" description="PAS" evidence="7">
    <location>
        <begin position="16"/>
        <end position="61"/>
    </location>
</feature>
<dbReference type="FunFam" id="3.40.50.300:FF:000006">
    <property type="entry name" value="DNA-binding transcriptional regulator NtrC"/>
    <property type="match status" value="1"/>
</dbReference>
<gene>
    <name evidence="8" type="ORF">SAMN05660330_03348</name>
</gene>
<feature type="domain" description="Sigma-54 factor interaction" evidence="6">
    <location>
        <begin position="171"/>
        <end position="399"/>
    </location>
</feature>
<dbReference type="SUPFAM" id="SSF55785">
    <property type="entry name" value="PYP-like sensor domain (PAS domain)"/>
    <property type="match status" value="1"/>
</dbReference>
<dbReference type="InterPro" id="IPR009057">
    <property type="entry name" value="Homeodomain-like_sf"/>
</dbReference>
<dbReference type="NCBIfam" id="TIGR00229">
    <property type="entry name" value="sensory_box"/>
    <property type="match status" value="1"/>
</dbReference>
<dbReference type="CDD" id="cd00009">
    <property type="entry name" value="AAA"/>
    <property type="match status" value="1"/>
</dbReference>
<dbReference type="PANTHER" id="PTHR32071:SF74">
    <property type="entry name" value="TRANSCRIPTIONAL ACTIVATOR ROCR"/>
    <property type="match status" value="1"/>
</dbReference>
<protein>
    <submittedName>
        <fullName evidence="8">Arginine utilization regulatory protein</fullName>
    </submittedName>
</protein>
<dbReference type="InterPro" id="IPR002197">
    <property type="entry name" value="HTH_Fis"/>
</dbReference>
<dbReference type="Proteomes" id="UP000199073">
    <property type="component" value="Unassembled WGS sequence"/>
</dbReference>
<dbReference type="InterPro" id="IPR025944">
    <property type="entry name" value="Sigma_54_int_dom_CS"/>
</dbReference>
<proteinExistence type="predicted"/>
<dbReference type="Pfam" id="PF25601">
    <property type="entry name" value="AAA_lid_14"/>
    <property type="match status" value="1"/>
</dbReference>
<dbReference type="GO" id="GO:0006355">
    <property type="term" value="P:regulation of DNA-templated transcription"/>
    <property type="evidence" value="ECO:0007669"/>
    <property type="project" value="InterPro"/>
</dbReference>
<dbReference type="PROSITE" id="PS00675">
    <property type="entry name" value="SIGMA54_INTERACT_1"/>
    <property type="match status" value="1"/>
</dbReference>
<dbReference type="Gene3D" id="1.10.10.60">
    <property type="entry name" value="Homeodomain-like"/>
    <property type="match status" value="1"/>
</dbReference>
<dbReference type="InterPro" id="IPR025662">
    <property type="entry name" value="Sigma_54_int_dom_ATP-bd_1"/>
</dbReference>
<dbReference type="Pfam" id="PF02954">
    <property type="entry name" value="HTH_8"/>
    <property type="match status" value="1"/>
</dbReference>
<keyword evidence="9" id="KW-1185">Reference proteome</keyword>
<organism evidence="8 9">
    <name type="scientific">Desulforhopalus singaporensis</name>
    <dbReference type="NCBI Taxonomy" id="91360"/>
    <lineage>
        <taxon>Bacteria</taxon>
        <taxon>Pseudomonadati</taxon>
        <taxon>Thermodesulfobacteriota</taxon>
        <taxon>Desulfobulbia</taxon>
        <taxon>Desulfobulbales</taxon>
        <taxon>Desulfocapsaceae</taxon>
        <taxon>Desulforhopalus</taxon>
    </lineage>
</organism>
<dbReference type="PRINTS" id="PR01590">
    <property type="entry name" value="HTHFIS"/>
</dbReference>
<evidence type="ECO:0000259" key="7">
    <source>
        <dbReference type="PROSITE" id="PS50112"/>
    </source>
</evidence>
<keyword evidence="1" id="KW-0547">Nucleotide-binding</keyword>
<accession>A0A1H0U278</accession>
<dbReference type="InterPro" id="IPR000014">
    <property type="entry name" value="PAS"/>
</dbReference>
<dbReference type="SUPFAM" id="SSF52540">
    <property type="entry name" value="P-loop containing nucleoside triphosphate hydrolases"/>
    <property type="match status" value="1"/>
</dbReference>
<dbReference type="InterPro" id="IPR058031">
    <property type="entry name" value="AAA_lid_NorR"/>
</dbReference>
<keyword evidence="3" id="KW-0805">Transcription regulation</keyword>
<dbReference type="InterPro" id="IPR003593">
    <property type="entry name" value="AAA+_ATPase"/>
</dbReference>
<dbReference type="InterPro" id="IPR002078">
    <property type="entry name" value="Sigma_54_int"/>
</dbReference>
<dbReference type="PROSITE" id="PS00676">
    <property type="entry name" value="SIGMA54_INTERACT_2"/>
    <property type="match status" value="1"/>
</dbReference>
<dbReference type="SMART" id="SM00382">
    <property type="entry name" value="AAA"/>
    <property type="match status" value="1"/>
</dbReference>
<evidence type="ECO:0000256" key="2">
    <source>
        <dbReference type="ARBA" id="ARBA00022840"/>
    </source>
</evidence>
<dbReference type="CDD" id="cd00130">
    <property type="entry name" value="PAS"/>
    <property type="match status" value="1"/>
</dbReference>
<evidence type="ECO:0000256" key="5">
    <source>
        <dbReference type="ARBA" id="ARBA00023163"/>
    </source>
</evidence>
<keyword evidence="2" id="KW-0067">ATP-binding</keyword>
<evidence type="ECO:0000256" key="3">
    <source>
        <dbReference type="ARBA" id="ARBA00023015"/>
    </source>
</evidence>
<dbReference type="Pfam" id="PF00158">
    <property type="entry name" value="Sigma54_activat"/>
    <property type="match status" value="1"/>
</dbReference>
<evidence type="ECO:0000256" key="4">
    <source>
        <dbReference type="ARBA" id="ARBA00023125"/>
    </source>
</evidence>
<dbReference type="STRING" id="91360.SAMN05660330_03348"/>
<evidence type="ECO:0000313" key="8">
    <source>
        <dbReference type="EMBL" id="SDP60303.1"/>
    </source>
</evidence>
<keyword evidence="4" id="KW-0238">DNA-binding</keyword>
<dbReference type="PROSITE" id="PS50045">
    <property type="entry name" value="SIGMA54_INTERACT_4"/>
    <property type="match status" value="1"/>
</dbReference>
<sequence>MIPPLLQDLFPDIDPASTPFLSFLEQFHEGVVIADCQGKILYVNDAQSHIDDLPADKLIGRFVTDIYRVDNDDTPVIKCVQTDRAVLNFTCYYRTRLGKIVNSIHNVYPLRSKDKMIGVICFVRDYSTARNSFEEIYQPDAPKKIRTFDTPAPLHRDKNLDNGTRFTFKDLIGNSAELVKAVSAARIASDSPSSVMLNGETGTGKELLAQSIHNNSPRKSRQFVAINCAAIPEHLLEGILFGTSKGAFTGALDKPGIFEQADGGTLFLDEINSMPLGLQAKLLRVIQERKIRRIGSLREIDMNIRIISSVNEDPHLAVSRGALRKDLLYRIGVLIIRIPPLRERMEDLEKLIRHFLYKYNLVLNKNINAISADVMDLFHNYQWPGNVRELEHVIEGAVNLARDKTVIEIRHLPTIIWQADDDLKRSSKTSFPPAKTVGNTTASGEPLNVIFPSDSAQEDVQVSSLVKIQAQNEIRTIKKALTLFQGNVSRAAKKLDLSPQLLHYKMKKYNIARKDFIP</sequence>
<dbReference type="InterPro" id="IPR025943">
    <property type="entry name" value="Sigma_54_int_dom_ATP-bd_2"/>
</dbReference>
<dbReference type="EMBL" id="FNJI01000028">
    <property type="protein sequence ID" value="SDP60303.1"/>
    <property type="molecule type" value="Genomic_DNA"/>
</dbReference>
<dbReference type="PROSITE" id="PS00688">
    <property type="entry name" value="SIGMA54_INTERACT_3"/>
    <property type="match status" value="1"/>
</dbReference>
<dbReference type="GO" id="GO:0005524">
    <property type="term" value="F:ATP binding"/>
    <property type="evidence" value="ECO:0007669"/>
    <property type="project" value="UniProtKB-KW"/>
</dbReference>
<dbReference type="Gene3D" id="3.40.50.300">
    <property type="entry name" value="P-loop containing nucleotide triphosphate hydrolases"/>
    <property type="match status" value="1"/>
</dbReference>
<evidence type="ECO:0000313" key="9">
    <source>
        <dbReference type="Proteomes" id="UP000199073"/>
    </source>
</evidence>
<reference evidence="8 9" key="1">
    <citation type="submission" date="2016-10" db="EMBL/GenBank/DDBJ databases">
        <authorList>
            <person name="de Groot N.N."/>
        </authorList>
    </citation>
    <scope>NUCLEOTIDE SEQUENCE [LARGE SCALE GENOMIC DNA]</scope>
    <source>
        <strain evidence="8 9">DSM 12130</strain>
    </source>
</reference>
<evidence type="ECO:0000259" key="6">
    <source>
        <dbReference type="PROSITE" id="PS50045"/>
    </source>
</evidence>
<dbReference type="AlphaFoldDB" id="A0A1H0U278"/>
<name>A0A1H0U278_9BACT</name>
<dbReference type="RefSeq" id="WP_092224895.1">
    <property type="nucleotide sequence ID" value="NZ_FNJI01000028.1"/>
</dbReference>